<evidence type="ECO:0000256" key="2">
    <source>
        <dbReference type="ARBA" id="ARBA00023125"/>
    </source>
</evidence>
<dbReference type="InterPro" id="IPR014757">
    <property type="entry name" value="Tscrpt_reg_IclR_C"/>
</dbReference>
<accession>A0A7D4Q9V9</accession>
<dbReference type="PROSITE" id="PS51078">
    <property type="entry name" value="ICLR_ED"/>
    <property type="match status" value="1"/>
</dbReference>
<dbReference type="Proteomes" id="UP000502498">
    <property type="component" value="Chromosome"/>
</dbReference>
<dbReference type="Pfam" id="PF09339">
    <property type="entry name" value="HTH_IclR"/>
    <property type="match status" value="1"/>
</dbReference>
<dbReference type="Gene3D" id="3.30.450.40">
    <property type="match status" value="1"/>
</dbReference>
<dbReference type="InterPro" id="IPR029016">
    <property type="entry name" value="GAF-like_dom_sf"/>
</dbReference>
<dbReference type="Gene3D" id="1.10.10.10">
    <property type="entry name" value="Winged helix-like DNA-binding domain superfamily/Winged helix DNA-binding domain"/>
    <property type="match status" value="1"/>
</dbReference>
<name>A0A7D4Q9V9_9MICO</name>
<protein>
    <submittedName>
        <fullName evidence="6">IclR family transcriptional regulator</fullName>
    </submittedName>
</protein>
<dbReference type="InterPro" id="IPR036388">
    <property type="entry name" value="WH-like_DNA-bd_sf"/>
</dbReference>
<proteinExistence type="predicted"/>
<dbReference type="PANTHER" id="PTHR30136:SF24">
    <property type="entry name" value="HTH-TYPE TRANSCRIPTIONAL REPRESSOR ALLR"/>
    <property type="match status" value="1"/>
</dbReference>
<keyword evidence="3" id="KW-0804">Transcription</keyword>
<keyword evidence="2" id="KW-0238">DNA-binding</keyword>
<evidence type="ECO:0000259" key="4">
    <source>
        <dbReference type="PROSITE" id="PS51077"/>
    </source>
</evidence>
<dbReference type="GO" id="GO:0045892">
    <property type="term" value="P:negative regulation of DNA-templated transcription"/>
    <property type="evidence" value="ECO:0007669"/>
    <property type="project" value="TreeGrafter"/>
</dbReference>
<evidence type="ECO:0000313" key="7">
    <source>
        <dbReference type="Proteomes" id="UP000502498"/>
    </source>
</evidence>
<dbReference type="SUPFAM" id="SSF55781">
    <property type="entry name" value="GAF domain-like"/>
    <property type="match status" value="1"/>
</dbReference>
<gene>
    <name evidence="6" type="ORF">HQM25_16485</name>
</gene>
<evidence type="ECO:0000256" key="3">
    <source>
        <dbReference type="ARBA" id="ARBA00023163"/>
    </source>
</evidence>
<dbReference type="AlphaFoldDB" id="A0A7D4Q9V9"/>
<dbReference type="GO" id="GO:0003700">
    <property type="term" value="F:DNA-binding transcription factor activity"/>
    <property type="evidence" value="ECO:0007669"/>
    <property type="project" value="TreeGrafter"/>
</dbReference>
<dbReference type="InterPro" id="IPR036390">
    <property type="entry name" value="WH_DNA-bd_sf"/>
</dbReference>
<feature type="domain" description="HTH iclR-type" evidence="4">
    <location>
        <begin position="1"/>
        <end position="53"/>
    </location>
</feature>
<keyword evidence="1" id="KW-0805">Transcription regulation</keyword>
<evidence type="ECO:0000259" key="5">
    <source>
        <dbReference type="PROSITE" id="PS51078"/>
    </source>
</evidence>
<reference evidence="6 7" key="1">
    <citation type="submission" date="2020-05" db="EMBL/GenBank/DDBJ databases">
        <title>Strain PA2F3 complete genome.</title>
        <authorList>
            <person name="Kim Y.-S."/>
            <person name="Kim S.-J."/>
            <person name="Jung H.-k."/>
            <person name="Kim S.-E."/>
            <person name="Kim K.-H."/>
        </authorList>
    </citation>
    <scope>NUCLEOTIDE SEQUENCE [LARGE SCALE GENOMIC DNA]</scope>
    <source>
        <strain evidence="6 7">PA2F3</strain>
    </source>
</reference>
<evidence type="ECO:0000313" key="6">
    <source>
        <dbReference type="EMBL" id="QKJ20799.1"/>
    </source>
</evidence>
<dbReference type="InterPro" id="IPR050707">
    <property type="entry name" value="HTH_MetabolicPath_Reg"/>
</dbReference>
<dbReference type="GO" id="GO:0003677">
    <property type="term" value="F:DNA binding"/>
    <property type="evidence" value="ECO:0007669"/>
    <property type="project" value="UniProtKB-KW"/>
</dbReference>
<dbReference type="PANTHER" id="PTHR30136">
    <property type="entry name" value="HELIX-TURN-HELIX TRANSCRIPTIONAL REGULATOR, ICLR FAMILY"/>
    <property type="match status" value="1"/>
</dbReference>
<organism evidence="6 7">
    <name type="scientific">Microbacterium hominis</name>
    <dbReference type="NCBI Taxonomy" id="162426"/>
    <lineage>
        <taxon>Bacteria</taxon>
        <taxon>Bacillati</taxon>
        <taxon>Actinomycetota</taxon>
        <taxon>Actinomycetes</taxon>
        <taxon>Micrococcales</taxon>
        <taxon>Microbacteriaceae</taxon>
        <taxon>Microbacterium</taxon>
    </lineage>
</organism>
<feature type="domain" description="IclR-ED" evidence="5">
    <location>
        <begin position="54"/>
        <end position="233"/>
    </location>
</feature>
<sequence>MLDAFDALTPFLTLAQITQRSGLAHATAHRLVAELERERLVERTPDGAYRLGLRLWELGSRTPGGFGLREIARPFMAAVHTRVRQHTQLGILSGRDVLFIERMSTRDAVINATLVGGRMPLPLSSSGLILLAHAERAVLDDVVATGWPTPTPAAIRGEDALVCRLRRARADGFVVADGFIHEGSRGIAVPVMAPNRHPFAALGVVVPNDGADPAPTIELLAQAASALAAALQDASLPDAVRGRTPVFGPLISSSTATLDYFAHRTAAPKE</sequence>
<dbReference type="InterPro" id="IPR005471">
    <property type="entry name" value="Tscrpt_reg_IclR_N"/>
</dbReference>
<dbReference type="SMART" id="SM00346">
    <property type="entry name" value="HTH_ICLR"/>
    <property type="match status" value="1"/>
</dbReference>
<dbReference type="SUPFAM" id="SSF46785">
    <property type="entry name" value="Winged helix' DNA-binding domain"/>
    <property type="match status" value="1"/>
</dbReference>
<dbReference type="PROSITE" id="PS51077">
    <property type="entry name" value="HTH_ICLR"/>
    <property type="match status" value="1"/>
</dbReference>
<dbReference type="EMBL" id="CP054038">
    <property type="protein sequence ID" value="QKJ20799.1"/>
    <property type="molecule type" value="Genomic_DNA"/>
</dbReference>
<dbReference type="Pfam" id="PF01614">
    <property type="entry name" value="IclR_C"/>
    <property type="match status" value="1"/>
</dbReference>
<evidence type="ECO:0000256" key="1">
    <source>
        <dbReference type="ARBA" id="ARBA00023015"/>
    </source>
</evidence>